<proteinExistence type="inferred from homology"/>
<dbReference type="InterPro" id="IPR029056">
    <property type="entry name" value="Ribokinase-like"/>
</dbReference>
<reference evidence="6 7" key="1">
    <citation type="submission" date="2019-07" db="EMBL/GenBank/DDBJ databases">
        <title>R&amp;d 2014.</title>
        <authorList>
            <person name="Klenk H.-P."/>
        </authorList>
    </citation>
    <scope>NUCLEOTIDE SEQUENCE [LARGE SCALE GENOMIC DNA]</scope>
    <source>
        <strain evidence="6 7">DSM 43194</strain>
    </source>
</reference>
<feature type="domain" description="Carbohydrate kinase PfkB" evidence="5">
    <location>
        <begin position="2"/>
        <end position="276"/>
    </location>
</feature>
<name>A0A660C4P3_9PSEU</name>
<sequence>MIVFCGYANSDVTVRVPSLPTPGGRVQATALERGDGGMAANAAVAAARLGADVRFGGVVGTDALSAAFLEALEADGIDVRPTRTDGRLTTAIVLLTPDGERAIISQDDDLGVADIAEHAALAGTGWLCLDGYRFPNAANVLPASAHVVVDLDGCETRRAALSALAVAEHVVLGAAQARTLLGDDAACAVLAADHGTHLVLTDGGRGATVFAPGEPPQRIPAIEVPVVDSTGAGDCFVGAYVSELAGGRTPIAAARFAAIAAGLSCTHAGARAGLPHRAAVQSFLDTGSAGPGSGLGAKEPTP</sequence>
<evidence type="ECO:0000313" key="6">
    <source>
        <dbReference type="EMBL" id="TWH18508.1"/>
    </source>
</evidence>
<dbReference type="InterPro" id="IPR011611">
    <property type="entry name" value="PfkB_dom"/>
</dbReference>
<evidence type="ECO:0000256" key="2">
    <source>
        <dbReference type="ARBA" id="ARBA00022679"/>
    </source>
</evidence>
<dbReference type="Pfam" id="PF00294">
    <property type="entry name" value="PfkB"/>
    <property type="match status" value="1"/>
</dbReference>
<evidence type="ECO:0000256" key="3">
    <source>
        <dbReference type="ARBA" id="ARBA00022777"/>
    </source>
</evidence>
<gene>
    <name evidence="6" type="ORF">JD82_00326</name>
</gene>
<dbReference type="PROSITE" id="PS00584">
    <property type="entry name" value="PFKB_KINASES_2"/>
    <property type="match status" value="1"/>
</dbReference>
<dbReference type="EMBL" id="VLJV01000001">
    <property type="protein sequence ID" value="TWH18508.1"/>
    <property type="molecule type" value="Genomic_DNA"/>
</dbReference>
<dbReference type="PANTHER" id="PTHR10584">
    <property type="entry name" value="SUGAR KINASE"/>
    <property type="match status" value="1"/>
</dbReference>
<dbReference type="RefSeq" id="WP_030532516.1">
    <property type="nucleotide sequence ID" value="NZ_JOIJ01000008.1"/>
</dbReference>
<protein>
    <submittedName>
        <fullName evidence="6">Ribokinase/sulfofructose kinase</fullName>
    </submittedName>
</protein>
<dbReference type="GO" id="GO:0005829">
    <property type="term" value="C:cytosol"/>
    <property type="evidence" value="ECO:0007669"/>
    <property type="project" value="TreeGrafter"/>
</dbReference>
<dbReference type="InterPro" id="IPR002139">
    <property type="entry name" value="Ribo/fructo_kinase"/>
</dbReference>
<evidence type="ECO:0000313" key="7">
    <source>
        <dbReference type="Proteomes" id="UP000317303"/>
    </source>
</evidence>
<accession>A0A660C4P3</accession>
<evidence type="ECO:0000259" key="5">
    <source>
        <dbReference type="Pfam" id="PF00294"/>
    </source>
</evidence>
<dbReference type="OrthoDB" id="9808601at2"/>
<dbReference type="Gene3D" id="3.40.1190.20">
    <property type="match status" value="1"/>
</dbReference>
<organism evidence="6 7">
    <name type="scientific">Prauserella rugosa</name>
    <dbReference type="NCBI Taxonomy" id="43354"/>
    <lineage>
        <taxon>Bacteria</taxon>
        <taxon>Bacillati</taxon>
        <taxon>Actinomycetota</taxon>
        <taxon>Actinomycetes</taxon>
        <taxon>Pseudonocardiales</taxon>
        <taxon>Pseudonocardiaceae</taxon>
        <taxon>Prauserella</taxon>
    </lineage>
</organism>
<keyword evidence="2 4" id="KW-0808">Transferase</keyword>
<dbReference type="AlphaFoldDB" id="A0A660C4P3"/>
<dbReference type="GO" id="GO:0016301">
    <property type="term" value="F:kinase activity"/>
    <property type="evidence" value="ECO:0007669"/>
    <property type="project" value="UniProtKB-KW"/>
</dbReference>
<dbReference type="Proteomes" id="UP000317303">
    <property type="component" value="Unassembled WGS sequence"/>
</dbReference>
<comment type="similarity">
    <text evidence="1 4">Belongs to the carbohydrate kinase PfkB family.</text>
</comment>
<keyword evidence="3 4" id="KW-0418">Kinase</keyword>
<dbReference type="PRINTS" id="PR00990">
    <property type="entry name" value="RIBOKINASE"/>
</dbReference>
<evidence type="ECO:0000256" key="4">
    <source>
        <dbReference type="RuleBase" id="RU003704"/>
    </source>
</evidence>
<dbReference type="GO" id="GO:0006796">
    <property type="term" value="P:phosphate-containing compound metabolic process"/>
    <property type="evidence" value="ECO:0007669"/>
    <property type="project" value="UniProtKB-ARBA"/>
</dbReference>
<dbReference type="PANTHER" id="PTHR10584:SF157">
    <property type="entry name" value="SULFOFRUCTOSE KINASE"/>
    <property type="match status" value="1"/>
</dbReference>
<dbReference type="InterPro" id="IPR002173">
    <property type="entry name" value="Carboh/pur_kinase_PfkB_CS"/>
</dbReference>
<dbReference type="SUPFAM" id="SSF53613">
    <property type="entry name" value="Ribokinase-like"/>
    <property type="match status" value="1"/>
</dbReference>
<evidence type="ECO:0000256" key="1">
    <source>
        <dbReference type="ARBA" id="ARBA00010688"/>
    </source>
</evidence>
<comment type="caution">
    <text evidence="6">The sequence shown here is derived from an EMBL/GenBank/DDBJ whole genome shotgun (WGS) entry which is preliminary data.</text>
</comment>
<keyword evidence="7" id="KW-1185">Reference proteome</keyword>